<dbReference type="EMBL" id="KZ990327">
    <property type="protein sequence ID" value="RKP24285.1"/>
    <property type="molecule type" value="Genomic_DNA"/>
</dbReference>
<comment type="similarity">
    <text evidence="1 7">Belongs to the GDA1/CD39 NTPase family.</text>
</comment>
<dbReference type="EC" id="3.6.1.42" evidence="4"/>
<evidence type="ECO:0000256" key="3">
    <source>
        <dbReference type="ARBA" id="ARBA00037742"/>
    </source>
</evidence>
<protein>
    <recommendedName>
        <fullName evidence="4">guanosine-diphosphatase</fullName>
        <ecNumber evidence="4">3.6.1.42</ecNumber>
    </recommendedName>
</protein>
<evidence type="ECO:0000313" key="9">
    <source>
        <dbReference type="Proteomes" id="UP000278143"/>
    </source>
</evidence>
<evidence type="ECO:0000256" key="1">
    <source>
        <dbReference type="ARBA" id="ARBA00009283"/>
    </source>
</evidence>
<dbReference type="PROSITE" id="PS01238">
    <property type="entry name" value="GDA1_CD39_NTPASE"/>
    <property type="match status" value="1"/>
</dbReference>
<evidence type="ECO:0000256" key="5">
    <source>
        <dbReference type="PIRSR" id="PIRSR600407-1"/>
    </source>
</evidence>
<dbReference type="PANTHER" id="PTHR11782:SF83">
    <property type="entry name" value="GUANOSINE-DIPHOSPHATASE"/>
    <property type="match status" value="1"/>
</dbReference>
<evidence type="ECO:0000256" key="6">
    <source>
        <dbReference type="PIRSR" id="PIRSR600407-2"/>
    </source>
</evidence>
<dbReference type="InterPro" id="IPR000407">
    <property type="entry name" value="GDA1_CD39_NTPase"/>
</dbReference>
<dbReference type="Gene3D" id="3.30.420.150">
    <property type="entry name" value="Exopolyphosphatase. Domain 2"/>
    <property type="match status" value="1"/>
</dbReference>
<dbReference type="GO" id="GO:0005794">
    <property type="term" value="C:Golgi apparatus"/>
    <property type="evidence" value="ECO:0007669"/>
    <property type="project" value="TreeGrafter"/>
</dbReference>
<comment type="function">
    <text evidence="3">After transfer of sugars to endogenous macromolecular acceptors, the enzyme converts nucleoside diphosphates to nucleoside monophosphates which in turn exit the Golgi lumen in a coupled antiporter reaction, allowing entry of additional nucleotide sugar from the cytosol.</text>
</comment>
<feature type="active site" description="Proton acceptor" evidence="5">
    <location>
        <position position="121"/>
    </location>
</feature>
<dbReference type="Proteomes" id="UP000278143">
    <property type="component" value="Unassembled WGS sequence"/>
</dbReference>
<keyword evidence="6" id="KW-0547">Nucleotide-binding</keyword>
<name>A0A4P9YWP6_9FUNG</name>
<dbReference type="Pfam" id="PF01150">
    <property type="entry name" value="GDA1_CD39"/>
    <property type="match status" value="1"/>
</dbReference>
<reference evidence="9" key="1">
    <citation type="journal article" date="2018" name="Nat. Microbiol.">
        <title>Leveraging single-cell genomics to expand the fungal tree of life.</title>
        <authorList>
            <person name="Ahrendt S.R."/>
            <person name="Quandt C.A."/>
            <person name="Ciobanu D."/>
            <person name="Clum A."/>
            <person name="Salamov A."/>
            <person name="Andreopoulos B."/>
            <person name="Cheng J.F."/>
            <person name="Woyke T."/>
            <person name="Pelin A."/>
            <person name="Henrissat B."/>
            <person name="Reynolds N.K."/>
            <person name="Benny G.L."/>
            <person name="Smith M.E."/>
            <person name="James T.Y."/>
            <person name="Grigoriev I.V."/>
        </authorList>
    </citation>
    <scope>NUCLEOTIDE SEQUENCE [LARGE SCALE GENOMIC DNA]</scope>
    <source>
        <strain evidence="9">Benny S71-1</strain>
    </source>
</reference>
<proteinExistence type="inferred from homology"/>
<accession>A0A4P9YWP6</accession>
<evidence type="ECO:0000256" key="7">
    <source>
        <dbReference type="RuleBase" id="RU003833"/>
    </source>
</evidence>
<keyword evidence="9" id="KW-1185">Reference proteome</keyword>
<sequence length="422" mass="46812">MIDAGSTGSRIHAYRFNYCAEQPRLESEVFHHIKPGLSSFPDDPVAAAHSLDELMAVALASVPASLHGCTPVAVKATAGLRLLGATASDAILAQVRHHLATHYPFPLVQKEGVAIMDGKDEGVYAWITVNYLLDNLTAHERASTAAIFDLGGGSTQIVFEPAMPVGKAMAPGEHEYALQFASRDYLLYQHSYLGFGLMEARRRILQYNIHNWQKESGPDGRVEHPCLPVGYHELLPAGSGDPAHAFKAYPEADKSITLTGAADGLEQCRAFIRRLLFDKDPAACPIKPCAFDGVYQPSLQQTFDHGHLYVFSYFYDRLDDLGFDRDFTLQDVRDAAHHVCRQDAAWLERERGVANATRLFEKNAYYCMDMAFIYGLLRDGYEVPDTRQVHMAKKIKGFETGWCVGAAIAVLDEGHYCRVQEV</sequence>
<dbReference type="GO" id="GO:0005524">
    <property type="term" value="F:ATP binding"/>
    <property type="evidence" value="ECO:0007669"/>
    <property type="project" value="UniProtKB-KW"/>
</dbReference>
<dbReference type="GO" id="GO:0004382">
    <property type="term" value="F:GDP phosphatase activity"/>
    <property type="evidence" value="ECO:0007669"/>
    <property type="project" value="UniProtKB-EC"/>
</dbReference>
<dbReference type="GO" id="GO:0006487">
    <property type="term" value="P:protein N-linked glycosylation"/>
    <property type="evidence" value="ECO:0007669"/>
    <property type="project" value="TreeGrafter"/>
</dbReference>
<dbReference type="AlphaFoldDB" id="A0A4P9YWP6"/>
<evidence type="ECO:0000256" key="4">
    <source>
        <dbReference type="ARBA" id="ARBA00038903"/>
    </source>
</evidence>
<dbReference type="GO" id="GO:0009134">
    <property type="term" value="P:nucleoside diphosphate catabolic process"/>
    <property type="evidence" value="ECO:0007669"/>
    <property type="project" value="TreeGrafter"/>
</dbReference>
<dbReference type="GO" id="GO:0017111">
    <property type="term" value="F:ribonucleoside triphosphate phosphatase activity"/>
    <property type="evidence" value="ECO:0007669"/>
    <property type="project" value="TreeGrafter"/>
</dbReference>
<dbReference type="PANTHER" id="PTHR11782">
    <property type="entry name" value="ADENOSINE/GUANOSINE DIPHOSPHATASE"/>
    <property type="match status" value="1"/>
</dbReference>
<keyword evidence="2 7" id="KW-0378">Hydrolase</keyword>
<dbReference type="GO" id="GO:0045134">
    <property type="term" value="F:UDP phosphatase activity"/>
    <property type="evidence" value="ECO:0007669"/>
    <property type="project" value="TreeGrafter"/>
</dbReference>
<feature type="binding site" evidence="6">
    <location>
        <begin position="152"/>
        <end position="156"/>
    </location>
    <ligand>
        <name>ATP</name>
        <dbReference type="ChEBI" id="CHEBI:30616"/>
    </ligand>
</feature>
<evidence type="ECO:0000256" key="2">
    <source>
        <dbReference type="ARBA" id="ARBA00022801"/>
    </source>
</evidence>
<dbReference type="Gene3D" id="3.30.420.40">
    <property type="match status" value="1"/>
</dbReference>
<dbReference type="OrthoDB" id="6372431at2759"/>
<keyword evidence="6" id="KW-0067">ATP-binding</keyword>
<evidence type="ECO:0000313" key="8">
    <source>
        <dbReference type="EMBL" id="RKP24285.1"/>
    </source>
</evidence>
<gene>
    <name evidence="8" type="ORF">SYNPS1DRAFT_17434</name>
</gene>
<organism evidence="8 9">
    <name type="scientific">Syncephalis pseudoplumigaleata</name>
    <dbReference type="NCBI Taxonomy" id="1712513"/>
    <lineage>
        <taxon>Eukaryota</taxon>
        <taxon>Fungi</taxon>
        <taxon>Fungi incertae sedis</taxon>
        <taxon>Zoopagomycota</taxon>
        <taxon>Zoopagomycotina</taxon>
        <taxon>Zoopagomycetes</taxon>
        <taxon>Zoopagales</taxon>
        <taxon>Piptocephalidaceae</taxon>
        <taxon>Syncephalis</taxon>
    </lineage>
</organism>
<dbReference type="GO" id="GO:0016020">
    <property type="term" value="C:membrane"/>
    <property type="evidence" value="ECO:0007669"/>
    <property type="project" value="TreeGrafter"/>
</dbReference>
<dbReference type="CDD" id="cd24040">
    <property type="entry name" value="ASKHA_NBD_GDA1"/>
    <property type="match status" value="1"/>
</dbReference>